<keyword evidence="3" id="KW-1185">Reference proteome</keyword>
<keyword evidence="1" id="KW-1133">Transmembrane helix</keyword>
<keyword evidence="1" id="KW-0472">Membrane</keyword>
<protein>
    <submittedName>
        <fullName evidence="2">Uncharacterized protein</fullName>
    </submittedName>
</protein>
<gene>
    <name evidence="2" type="ORF">SAMN06265795_10747</name>
</gene>
<name>A0A239HL61_9BURK</name>
<feature type="transmembrane region" description="Helical" evidence="1">
    <location>
        <begin position="52"/>
        <end position="73"/>
    </location>
</feature>
<dbReference type="AlphaFoldDB" id="A0A239HL61"/>
<proteinExistence type="predicted"/>
<evidence type="ECO:0000256" key="1">
    <source>
        <dbReference type="SAM" id="Phobius"/>
    </source>
</evidence>
<dbReference type="EMBL" id="FZOT01000007">
    <property type="protein sequence ID" value="SNS82077.1"/>
    <property type="molecule type" value="Genomic_DNA"/>
</dbReference>
<evidence type="ECO:0000313" key="2">
    <source>
        <dbReference type="EMBL" id="SNS82077.1"/>
    </source>
</evidence>
<dbReference type="RefSeq" id="WP_089399643.1">
    <property type="nucleotide sequence ID" value="NZ_FZOT01000007.1"/>
</dbReference>
<reference evidence="2 3" key="1">
    <citation type="submission" date="2017-06" db="EMBL/GenBank/DDBJ databases">
        <authorList>
            <person name="Kim H.J."/>
            <person name="Triplett B.A."/>
        </authorList>
    </citation>
    <scope>NUCLEOTIDE SEQUENCE [LARGE SCALE GENOMIC DNA]</scope>
    <source>
        <strain evidence="2 3">U15</strain>
    </source>
</reference>
<sequence length="97" mass="10446">MSATNGLPERRTPDFSPFADVRQLYSGRVAVIAGLGMFALVYWLVAIQFGILLAFLIGWIPGAALAWLTALAVTPVARACIDSLLDSHGFRVSNNQP</sequence>
<dbReference type="Proteomes" id="UP000198284">
    <property type="component" value="Unassembled WGS sequence"/>
</dbReference>
<keyword evidence="1" id="KW-0812">Transmembrane</keyword>
<organism evidence="2 3">
    <name type="scientific">Noviherbaspirillum humi</name>
    <dbReference type="NCBI Taxonomy" id="1688639"/>
    <lineage>
        <taxon>Bacteria</taxon>
        <taxon>Pseudomonadati</taxon>
        <taxon>Pseudomonadota</taxon>
        <taxon>Betaproteobacteria</taxon>
        <taxon>Burkholderiales</taxon>
        <taxon>Oxalobacteraceae</taxon>
        <taxon>Noviherbaspirillum</taxon>
    </lineage>
</organism>
<feature type="transmembrane region" description="Helical" evidence="1">
    <location>
        <begin position="25"/>
        <end position="45"/>
    </location>
</feature>
<evidence type="ECO:0000313" key="3">
    <source>
        <dbReference type="Proteomes" id="UP000198284"/>
    </source>
</evidence>
<accession>A0A239HL61</accession>